<dbReference type="SMART" id="SM00060">
    <property type="entry name" value="FN3"/>
    <property type="match status" value="1"/>
</dbReference>
<protein>
    <submittedName>
        <fullName evidence="3">Cytokine receptor-like</fullName>
    </submittedName>
</protein>
<sequence>PLNVTTDDQDASKIDIQNLKPFTLYRVTVQVISRAGISDFSDPKYEKTFPGTPSVPRKVMVMDVNSSAIQLTWKVPAKTNGVISHYFVYYRNFLEKVIAIPAEETYSVALWQGVKSYTNYSISVTACNDKLCSSPSVTVYGMTCIDAPGVMMEPYVVDV</sequence>
<evidence type="ECO:0000259" key="1">
    <source>
        <dbReference type="PROSITE" id="PS50853"/>
    </source>
</evidence>
<gene>
    <name evidence="3" type="primary">LOC111084334</name>
</gene>
<dbReference type="InterPro" id="IPR003961">
    <property type="entry name" value="FN3_dom"/>
</dbReference>
<dbReference type="InterPro" id="IPR050713">
    <property type="entry name" value="RTP_Phos/Ushers"/>
</dbReference>
<dbReference type="SUPFAM" id="SSF49265">
    <property type="entry name" value="Fibronectin type III"/>
    <property type="match status" value="1"/>
</dbReference>
<dbReference type="GeneID" id="111084334"/>
<dbReference type="InterPro" id="IPR036116">
    <property type="entry name" value="FN3_sf"/>
</dbReference>
<dbReference type="Proteomes" id="UP000694941">
    <property type="component" value="Unplaced"/>
</dbReference>
<dbReference type="Gene3D" id="2.60.40.10">
    <property type="entry name" value="Immunoglobulins"/>
    <property type="match status" value="2"/>
</dbReference>
<dbReference type="CDD" id="cd00063">
    <property type="entry name" value="FN3"/>
    <property type="match status" value="2"/>
</dbReference>
<feature type="domain" description="Fibronectin type-III" evidence="1">
    <location>
        <begin position="1"/>
        <end position="51"/>
    </location>
</feature>
<accession>A0ABM1RZI1</accession>
<dbReference type="PANTHER" id="PTHR46957:SF3">
    <property type="entry name" value="CYTOKINE RECEPTOR"/>
    <property type="match status" value="1"/>
</dbReference>
<dbReference type="PANTHER" id="PTHR46957">
    <property type="entry name" value="CYTOKINE RECEPTOR"/>
    <property type="match status" value="1"/>
</dbReference>
<evidence type="ECO:0000313" key="2">
    <source>
        <dbReference type="Proteomes" id="UP000694941"/>
    </source>
</evidence>
<dbReference type="InterPro" id="IPR013783">
    <property type="entry name" value="Ig-like_fold"/>
</dbReference>
<feature type="non-terminal residue" evidence="3">
    <location>
        <position position="1"/>
    </location>
</feature>
<organism evidence="2 3">
    <name type="scientific">Limulus polyphemus</name>
    <name type="common">Atlantic horseshoe crab</name>
    <dbReference type="NCBI Taxonomy" id="6850"/>
    <lineage>
        <taxon>Eukaryota</taxon>
        <taxon>Metazoa</taxon>
        <taxon>Ecdysozoa</taxon>
        <taxon>Arthropoda</taxon>
        <taxon>Chelicerata</taxon>
        <taxon>Merostomata</taxon>
        <taxon>Xiphosura</taxon>
        <taxon>Limulidae</taxon>
        <taxon>Limulus</taxon>
    </lineage>
</organism>
<keyword evidence="2" id="KW-1185">Reference proteome</keyword>
<evidence type="ECO:0000313" key="3">
    <source>
        <dbReference type="RefSeq" id="XP_022236786.1"/>
    </source>
</evidence>
<dbReference type="Pfam" id="PF00041">
    <property type="entry name" value="fn3"/>
    <property type="match status" value="1"/>
</dbReference>
<name>A0ABM1RZI1_LIMPO</name>
<reference evidence="3" key="1">
    <citation type="submission" date="2025-08" db="UniProtKB">
        <authorList>
            <consortium name="RefSeq"/>
        </authorList>
    </citation>
    <scope>IDENTIFICATION</scope>
    <source>
        <tissue evidence="3">Muscle</tissue>
    </source>
</reference>
<proteinExistence type="predicted"/>
<dbReference type="RefSeq" id="XP_022236786.1">
    <property type="nucleotide sequence ID" value="XM_022381078.1"/>
</dbReference>
<feature type="domain" description="Fibronectin type-III" evidence="1">
    <location>
        <begin position="55"/>
        <end position="146"/>
    </location>
</feature>
<dbReference type="PROSITE" id="PS50853">
    <property type="entry name" value="FN3"/>
    <property type="match status" value="2"/>
</dbReference>